<dbReference type="PANTHER" id="PTHR12469">
    <property type="entry name" value="PROTEIN EMI5 HOMOLOG, MITOCHONDRIAL"/>
    <property type="match status" value="1"/>
</dbReference>
<comment type="similarity">
    <text evidence="1">Belongs to the SdhE FAD assembly factor family.</text>
</comment>
<dbReference type="InterPro" id="IPR036714">
    <property type="entry name" value="SDH_sf"/>
</dbReference>
<evidence type="ECO:0000313" key="4">
    <source>
        <dbReference type="EMBL" id="NDV88192.1"/>
    </source>
</evidence>
<gene>
    <name evidence="4" type="ORF">GTW51_15940</name>
</gene>
<dbReference type="AlphaFoldDB" id="A0A6L9MKN7"/>
<reference evidence="4 5" key="1">
    <citation type="submission" date="2020-01" db="EMBL/GenBank/DDBJ databases">
        <title>Genomes of bacteria type strains.</title>
        <authorList>
            <person name="Chen J."/>
            <person name="Zhu S."/>
            <person name="Chen J."/>
        </authorList>
    </citation>
    <scope>NUCLEOTIDE SEQUENCE [LARGE SCALE GENOMIC DNA]</scope>
    <source>
        <strain evidence="4 5">KCTC 52919</strain>
    </source>
</reference>
<dbReference type="InterPro" id="IPR005631">
    <property type="entry name" value="SDH"/>
</dbReference>
<name>A0A6L9MKN7_9HYPH</name>
<dbReference type="Proteomes" id="UP000476332">
    <property type="component" value="Unassembled WGS sequence"/>
</dbReference>
<comment type="caution">
    <text evidence="4">The sequence shown here is derived from an EMBL/GenBank/DDBJ whole genome shotgun (WGS) entry which is preliminary data.</text>
</comment>
<organism evidence="4 5">
    <name type="scientific">Aurantimonas aggregata</name>
    <dbReference type="NCBI Taxonomy" id="2047720"/>
    <lineage>
        <taxon>Bacteria</taxon>
        <taxon>Pseudomonadati</taxon>
        <taxon>Pseudomonadota</taxon>
        <taxon>Alphaproteobacteria</taxon>
        <taxon>Hyphomicrobiales</taxon>
        <taxon>Aurantimonadaceae</taxon>
        <taxon>Aurantimonas</taxon>
    </lineage>
</organism>
<evidence type="ECO:0000256" key="1">
    <source>
        <dbReference type="ARBA" id="ARBA00008571"/>
    </source>
</evidence>
<evidence type="ECO:0000256" key="2">
    <source>
        <dbReference type="ARBA" id="ARBA00019418"/>
    </source>
</evidence>
<dbReference type="Pfam" id="PF03937">
    <property type="entry name" value="Sdh5"/>
    <property type="match status" value="1"/>
</dbReference>
<dbReference type="GO" id="GO:0006099">
    <property type="term" value="P:tricarboxylic acid cycle"/>
    <property type="evidence" value="ECO:0007669"/>
    <property type="project" value="TreeGrafter"/>
</dbReference>
<keyword evidence="3" id="KW-0143">Chaperone</keyword>
<dbReference type="PANTHER" id="PTHR12469:SF2">
    <property type="entry name" value="SUCCINATE DEHYDROGENASE ASSEMBLY FACTOR 2, MITOCHONDRIAL"/>
    <property type="match status" value="1"/>
</dbReference>
<keyword evidence="5" id="KW-1185">Reference proteome</keyword>
<dbReference type="EMBL" id="JAAAMJ010000013">
    <property type="protein sequence ID" value="NDV88192.1"/>
    <property type="molecule type" value="Genomic_DNA"/>
</dbReference>
<accession>A0A6L9MKN7</accession>
<dbReference type="RefSeq" id="WP_163045014.1">
    <property type="nucleotide sequence ID" value="NZ_JAAAMJ010000013.1"/>
</dbReference>
<proteinExistence type="inferred from homology"/>
<dbReference type="Gene3D" id="1.10.150.250">
    <property type="entry name" value="Flavinator of succinate dehydrogenase"/>
    <property type="match status" value="1"/>
</dbReference>
<dbReference type="SUPFAM" id="SSF109910">
    <property type="entry name" value="YgfY-like"/>
    <property type="match status" value="1"/>
</dbReference>
<protein>
    <recommendedName>
        <fullName evidence="2">FAD assembly factor SdhE</fullName>
    </recommendedName>
</protein>
<evidence type="ECO:0000313" key="5">
    <source>
        <dbReference type="Proteomes" id="UP000476332"/>
    </source>
</evidence>
<sequence>MTGMQRSSSDLDVRRRKALFRSWHRGTREMDLVLGRFADSEIDRLTDAELGEYEHLMEAIDRDLFQWMTGEVETPAEYDTPIFRRVRDFHGGAWEEQG</sequence>
<evidence type="ECO:0000256" key="3">
    <source>
        <dbReference type="ARBA" id="ARBA00023186"/>
    </source>
</evidence>